<accession>A0A2H4SF48</accession>
<reference evidence="2 3" key="1">
    <citation type="journal article" date="2017" name="BMC Genomics">
        <title>Chromosome level assembly and secondary metabolite potential of the parasitic fungus Cordyceps militaris.</title>
        <authorList>
            <person name="Kramer G.J."/>
            <person name="Nodwell J.R."/>
        </authorList>
    </citation>
    <scope>NUCLEOTIDE SEQUENCE [LARGE SCALE GENOMIC DNA]</scope>
    <source>
        <strain evidence="2 3">ATCC 34164</strain>
    </source>
</reference>
<evidence type="ECO:0000313" key="2">
    <source>
        <dbReference type="EMBL" id="ATY61734.1"/>
    </source>
</evidence>
<sequence>MGGPASDILPSHYDTDLNLGNNTDQDLAGLFASLPMGYRYASSIASSDCTGDGREDTRRPRFQPSECGDSTTTASSVSYDADGRDVFSVRGGRGGGHGSIFSNLHDAKTAASITEAESMAQRAMDAALLGAVDELPEIVTVEFPAPSNIVHPHHWNNIGVDQSPTGLQASSATAMASWNASSPGARSTTTSLDATEVVAHLPCEFARYKGCTLTFPLHRSEAGIGAWADHMAKTHMAYRMPRISGCWFCDEKFPIHHDDYAKDRVAVDVYNRRLKHIARHYLRQGPQHVANPRPDTDFEAHLIANGILDVPAGHQPRVPSGNDLRPPMQDHTKLKKRIRSARSEVHIITERAPRHNGRGRLQARQVTHYE</sequence>
<evidence type="ECO:0000256" key="1">
    <source>
        <dbReference type="SAM" id="MobiDB-lite"/>
    </source>
</evidence>
<gene>
    <name evidence="2" type="ORF">A9K55_008122</name>
</gene>
<dbReference type="Proteomes" id="UP000323067">
    <property type="component" value="Chromosome vii"/>
</dbReference>
<feature type="region of interest" description="Disordered" evidence="1">
    <location>
        <begin position="45"/>
        <end position="76"/>
    </location>
</feature>
<dbReference type="AlphaFoldDB" id="A0A2H4SF48"/>
<proteinExistence type="predicted"/>
<name>A0A2H4SF48_CORMI</name>
<organism evidence="2 3">
    <name type="scientific">Cordyceps militaris</name>
    <name type="common">Caterpillar fungus</name>
    <name type="synonym">Clavaria militaris</name>
    <dbReference type="NCBI Taxonomy" id="73501"/>
    <lineage>
        <taxon>Eukaryota</taxon>
        <taxon>Fungi</taxon>
        <taxon>Dikarya</taxon>
        <taxon>Ascomycota</taxon>
        <taxon>Pezizomycotina</taxon>
        <taxon>Sordariomycetes</taxon>
        <taxon>Hypocreomycetidae</taxon>
        <taxon>Hypocreales</taxon>
        <taxon>Cordycipitaceae</taxon>
        <taxon>Cordyceps</taxon>
    </lineage>
</organism>
<dbReference type="VEuPathDB" id="FungiDB:A9K55_008122"/>
<protein>
    <submittedName>
        <fullName evidence="2">Uncharacterized protein</fullName>
    </submittedName>
</protein>
<dbReference type="EMBL" id="CP023324">
    <property type="protein sequence ID" value="ATY61734.1"/>
    <property type="molecule type" value="Genomic_DNA"/>
</dbReference>
<dbReference type="OrthoDB" id="4870737at2759"/>
<evidence type="ECO:0000313" key="3">
    <source>
        <dbReference type="Proteomes" id="UP000323067"/>
    </source>
</evidence>